<dbReference type="AlphaFoldDB" id="A0A0D7BBX5"/>
<sequence>MSSAVRSVQSPEFGFEPLARSTRRLTCTPHFLIYGQRHRGGPWSAKSRVSSTDTQKSWWTKEIPLRSNPGIVAPPRIDIMAGKALSKCKVTFSSVAPLNPWTGHNLAILLGSSNAELEVGHCLPTACRKPTMELDDECIILRDSSVPNVLAQCIAAVATLANDTVPRPDR</sequence>
<keyword evidence="2" id="KW-1185">Reference proteome</keyword>
<accession>A0A0D7BBX5</accession>
<protein>
    <submittedName>
        <fullName evidence="1">Uncharacterized protein</fullName>
    </submittedName>
</protein>
<name>A0A0D7BBX5_9AGAR</name>
<dbReference type="Proteomes" id="UP000054007">
    <property type="component" value="Unassembled WGS sequence"/>
</dbReference>
<organism evidence="1 2">
    <name type="scientific">Cylindrobasidium torrendii FP15055 ss-10</name>
    <dbReference type="NCBI Taxonomy" id="1314674"/>
    <lineage>
        <taxon>Eukaryota</taxon>
        <taxon>Fungi</taxon>
        <taxon>Dikarya</taxon>
        <taxon>Basidiomycota</taxon>
        <taxon>Agaricomycotina</taxon>
        <taxon>Agaricomycetes</taxon>
        <taxon>Agaricomycetidae</taxon>
        <taxon>Agaricales</taxon>
        <taxon>Marasmiineae</taxon>
        <taxon>Physalacriaceae</taxon>
        <taxon>Cylindrobasidium</taxon>
    </lineage>
</organism>
<reference evidence="1 2" key="1">
    <citation type="journal article" date="2015" name="Fungal Genet. Biol.">
        <title>Evolution of novel wood decay mechanisms in Agaricales revealed by the genome sequences of Fistulina hepatica and Cylindrobasidium torrendii.</title>
        <authorList>
            <person name="Floudas D."/>
            <person name="Held B.W."/>
            <person name="Riley R."/>
            <person name="Nagy L.G."/>
            <person name="Koehler G."/>
            <person name="Ransdell A.S."/>
            <person name="Younus H."/>
            <person name="Chow J."/>
            <person name="Chiniquy J."/>
            <person name="Lipzen A."/>
            <person name="Tritt A."/>
            <person name="Sun H."/>
            <person name="Haridas S."/>
            <person name="LaButti K."/>
            <person name="Ohm R.A."/>
            <person name="Kues U."/>
            <person name="Blanchette R.A."/>
            <person name="Grigoriev I.V."/>
            <person name="Minto R.E."/>
            <person name="Hibbett D.S."/>
        </authorList>
    </citation>
    <scope>NUCLEOTIDE SEQUENCE [LARGE SCALE GENOMIC DNA]</scope>
    <source>
        <strain evidence="1 2">FP15055 ss-10</strain>
    </source>
</reference>
<evidence type="ECO:0000313" key="1">
    <source>
        <dbReference type="EMBL" id="KIY67730.1"/>
    </source>
</evidence>
<proteinExistence type="predicted"/>
<gene>
    <name evidence="1" type="ORF">CYLTODRAFT_443820</name>
</gene>
<dbReference type="EMBL" id="KN880518">
    <property type="protein sequence ID" value="KIY67730.1"/>
    <property type="molecule type" value="Genomic_DNA"/>
</dbReference>
<evidence type="ECO:0000313" key="2">
    <source>
        <dbReference type="Proteomes" id="UP000054007"/>
    </source>
</evidence>